<evidence type="ECO:0000256" key="3">
    <source>
        <dbReference type="ARBA" id="ARBA00022692"/>
    </source>
</evidence>
<dbReference type="OrthoDB" id="2934570at2"/>
<evidence type="ECO:0000256" key="7">
    <source>
        <dbReference type="SAM" id="Phobius"/>
    </source>
</evidence>
<feature type="transmembrane region" description="Helical" evidence="7">
    <location>
        <begin position="315"/>
        <end position="341"/>
    </location>
</feature>
<dbReference type="RefSeq" id="WP_158049575.1">
    <property type="nucleotide sequence ID" value="NZ_WAJR01000012.1"/>
</dbReference>
<dbReference type="EMBL" id="WAJR01000012">
    <property type="protein sequence ID" value="KAB1640439.1"/>
    <property type="molecule type" value="Genomic_DNA"/>
</dbReference>
<organism evidence="9 10">
    <name type="scientific">Ellagibacter isourolithinifaciens</name>
    <dbReference type="NCBI Taxonomy" id="2137581"/>
    <lineage>
        <taxon>Bacteria</taxon>
        <taxon>Bacillati</taxon>
        <taxon>Actinomycetota</taxon>
        <taxon>Coriobacteriia</taxon>
        <taxon>Eggerthellales</taxon>
        <taxon>Eggerthellaceae</taxon>
        <taxon>Ellagibacter</taxon>
    </lineage>
</organism>
<dbReference type="Pfam" id="PF02687">
    <property type="entry name" value="FtsX"/>
    <property type="match status" value="2"/>
</dbReference>
<dbReference type="PANTHER" id="PTHR30287">
    <property type="entry name" value="MEMBRANE COMPONENT OF PREDICTED ABC SUPERFAMILY METABOLITE UPTAKE TRANSPORTER"/>
    <property type="match status" value="1"/>
</dbReference>
<dbReference type="GeneID" id="98657982"/>
<evidence type="ECO:0000256" key="1">
    <source>
        <dbReference type="ARBA" id="ARBA00004651"/>
    </source>
</evidence>
<evidence type="ECO:0000259" key="8">
    <source>
        <dbReference type="Pfam" id="PF02687"/>
    </source>
</evidence>
<feature type="transmembrane region" description="Helical" evidence="7">
    <location>
        <begin position="361"/>
        <end position="387"/>
    </location>
</feature>
<evidence type="ECO:0000256" key="6">
    <source>
        <dbReference type="SAM" id="Coils"/>
    </source>
</evidence>
<comment type="subcellular location">
    <subcellularLocation>
        <location evidence="1">Cell membrane</location>
        <topology evidence="1">Multi-pass membrane protein</topology>
    </subcellularLocation>
</comment>
<feature type="transmembrane region" description="Helical" evidence="7">
    <location>
        <begin position="20"/>
        <end position="40"/>
    </location>
</feature>
<proteinExistence type="predicted"/>
<feature type="transmembrane region" description="Helical" evidence="7">
    <location>
        <begin position="850"/>
        <end position="870"/>
    </location>
</feature>
<feature type="transmembrane region" description="Helical" evidence="7">
    <location>
        <begin position="805"/>
        <end position="830"/>
    </location>
</feature>
<feature type="transmembrane region" description="Helical" evidence="7">
    <location>
        <begin position="433"/>
        <end position="457"/>
    </location>
</feature>
<evidence type="ECO:0000256" key="4">
    <source>
        <dbReference type="ARBA" id="ARBA00022989"/>
    </source>
</evidence>
<keyword evidence="4 7" id="KW-1133">Transmembrane helix</keyword>
<keyword evidence="2" id="KW-1003">Cell membrane</keyword>
<dbReference type="AlphaFoldDB" id="A0A6N6NR69"/>
<keyword evidence="10" id="KW-1185">Reference proteome</keyword>
<keyword evidence="3 7" id="KW-0812">Transmembrane</keyword>
<evidence type="ECO:0000313" key="10">
    <source>
        <dbReference type="Proteomes" id="UP000468668"/>
    </source>
</evidence>
<dbReference type="InterPro" id="IPR038766">
    <property type="entry name" value="Membrane_comp_ABC_pdt"/>
</dbReference>
<dbReference type="Proteomes" id="UP000468668">
    <property type="component" value="Unassembled WGS sequence"/>
</dbReference>
<feature type="domain" description="ABC3 transporter permease C-terminal" evidence="8">
    <location>
        <begin position="277"/>
        <end position="387"/>
    </location>
</feature>
<keyword evidence="5 7" id="KW-0472">Membrane</keyword>
<keyword evidence="6" id="KW-0175">Coiled coil</keyword>
<evidence type="ECO:0000256" key="5">
    <source>
        <dbReference type="ARBA" id="ARBA00023136"/>
    </source>
</evidence>
<reference evidence="9 10" key="1">
    <citation type="submission" date="2019-09" db="EMBL/GenBank/DDBJ databases">
        <title>Whole genome shotgun sequencing (WGS) of Ellagibacter isourolithinifaciens DSM 104140(T) and Adlercreutzia muris DSM 29508(T).</title>
        <authorList>
            <person name="Stoll D.A."/>
            <person name="Danylec N."/>
            <person name="Huch M."/>
        </authorList>
    </citation>
    <scope>NUCLEOTIDE SEQUENCE [LARGE SCALE GENOMIC DNA]</scope>
    <source>
        <strain evidence="9 10">DSM 104140</strain>
    </source>
</reference>
<name>A0A6N6NR69_9ACTN</name>
<comment type="caution">
    <text evidence="9">The sequence shown here is derived from an EMBL/GenBank/DDBJ whole genome shotgun (WGS) entry which is preliminary data.</text>
</comment>
<feature type="transmembrane region" description="Helical" evidence="7">
    <location>
        <begin position="754"/>
        <end position="777"/>
    </location>
</feature>
<evidence type="ECO:0000313" key="9">
    <source>
        <dbReference type="EMBL" id="KAB1640439.1"/>
    </source>
</evidence>
<dbReference type="GO" id="GO:0005886">
    <property type="term" value="C:plasma membrane"/>
    <property type="evidence" value="ECO:0007669"/>
    <property type="project" value="UniProtKB-SubCell"/>
</dbReference>
<protein>
    <submittedName>
        <fullName evidence="9">ABC transporter permease</fullName>
    </submittedName>
</protein>
<evidence type="ECO:0000256" key="2">
    <source>
        <dbReference type="ARBA" id="ARBA00022475"/>
    </source>
</evidence>
<feature type="transmembrane region" description="Helical" evidence="7">
    <location>
        <begin position="269"/>
        <end position="294"/>
    </location>
</feature>
<dbReference type="InterPro" id="IPR003838">
    <property type="entry name" value="ABC3_permease_C"/>
</dbReference>
<feature type="domain" description="ABC3 transporter permease C-terminal" evidence="8">
    <location>
        <begin position="761"/>
        <end position="878"/>
    </location>
</feature>
<feature type="coiled-coil region" evidence="6">
    <location>
        <begin position="509"/>
        <end position="562"/>
    </location>
</feature>
<accession>A0A6N6NR69</accession>
<sequence>MTPLARRLPRELKHNIGKYLGIFLLMCGAIALTSGFLLAAHSIGSIIDEMRDEYTIEDGRIVTAFEATDAQIDAAEGATEDVGGATFYRNFSIDATIKKPVGDDGTKRTLRTYAHRTEVDIASYCEGTEPQEDDEVAIDRVFAKNNGLAVGDTIELCSRTYTICGIMTQPDSQALFPNNSDFTVNTITYGVAEVTDAGFTALEDAGGAPTYTYSFVFNDRDFSVADRTDAEEDIVKALTDADARVDDLIDADSNQGIGYARDDVDGDSAMWTTLLDIIIVIMAFVFVVLTNATIEEESAVIGTLLASGYRKREIVLHYLALPAIVGILAAGLGCALGVAFFTEPMRNLYYGSYSLPPFHVYWSWEIFVKCAVVPAAVLILITLVGLLRKMGKTPLQFLRHEASGKSGTKRGLRLPERMGFVARFRLRVFLRNLGNFATLFVGIAFASLLLLFGLAILPTMTHYADNLETSLVAEHQYTLKAPLELEGSAEEREQWAALDRLQSVDGALLSAAEDAEDELDAAADAAQAAADALATSPNAVNMQAASDALEEVQAKKDALYARLDNIAGALGCDRDEAIDLIDEASNIDADNDDIHPINTTDNGAEKVAQAEKYAIYQLQYDRGEGNGTETVTVYGVSPDSRYWKDLDVGDGRVVFGRGLLDKFGWKEGQQVDFHDKYEDKDYSLVYADDGSAWGSKSDMNVYMAIGDFNEFFGNDASYFNGYASNETLELDARYFAGDTTPDDMRAVGNQFVDMMSSLIGMMVGLAVFIFLLFMYLLTKAVIDRSARSISYMKVFGYRNGEISRLYIRSITLCVAASLVLSLPVIIGSLTAIFRAMLLSYNGNIEIYVPWWSMAECAGIGFATYLVVALLHTRSIKRVSLSEALKVQE</sequence>
<gene>
    <name evidence="9" type="ORF">F8C90_06140</name>
</gene>
<dbReference type="PANTHER" id="PTHR30287:SF1">
    <property type="entry name" value="INNER MEMBRANE PROTEIN"/>
    <property type="match status" value="1"/>
</dbReference>